<evidence type="ECO:0000256" key="3">
    <source>
        <dbReference type="ARBA" id="ARBA00022679"/>
    </source>
</evidence>
<dbReference type="InterPro" id="IPR036804">
    <property type="entry name" value="CheR_N_sf"/>
</dbReference>
<dbReference type="Pfam" id="PF01739">
    <property type="entry name" value="CheR"/>
    <property type="match status" value="1"/>
</dbReference>
<feature type="binding site" evidence="6">
    <location>
        <position position="160"/>
    </location>
    <ligand>
        <name>S-adenosyl-L-methionine</name>
        <dbReference type="ChEBI" id="CHEBI:59789"/>
    </ligand>
</feature>
<dbReference type="PANTHER" id="PTHR24422">
    <property type="entry name" value="CHEMOTAXIS PROTEIN METHYLTRANSFERASE"/>
    <property type="match status" value="1"/>
</dbReference>
<dbReference type="PIRSF" id="PIRSF000410">
    <property type="entry name" value="CheR"/>
    <property type="match status" value="1"/>
</dbReference>
<sequence length="295" mass="33065">MSTTSVRSIGEAAGRSEFTFSDKDFSTIASILYADAGIVLKPEKAMLVYSRLTKRLRALGLESFAAYCALVSEREGVPERREMLAALTTNVTHFFREEHHFDHLRTRVLPQLLAQARKGGRVRIWSAGCSNGHEPYSIAMTILSLMGNAHELDIRILASDIDPHVVAFGQAGFYDDAALENVPDALRRKFFQRSTSPSGQVMSEVSPQMRALVAFRELNLMGRWPMSRPFDVIFCRNVVIYFDEPSRQTIWNRFRDTLAPGGVLYVGHSERVTGPGSARLSLEATTTYRAKEERA</sequence>
<dbReference type="InterPro" id="IPR029063">
    <property type="entry name" value="SAM-dependent_MTases_sf"/>
</dbReference>
<feature type="binding site" evidence="6">
    <location>
        <begin position="236"/>
        <end position="237"/>
    </location>
    <ligand>
        <name>S-adenosyl-L-methionine</name>
        <dbReference type="ChEBI" id="CHEBI:59789"/>
    </ligand>
</feature>
<evidence type="ECO:0000256" key="6">
    <source>
        <dbReference type="PIRSR" id="PIRSR000410-1"/>
    </source>
</evidence>
<keyword evidence="9" id="KW-1185">Reference proteome</keyword>
<evidence type="ECO:0000313" key="8">
    <source>
        <dbReference type="EMBL" id="RFC65370.1"/>
    </source>
</evidence>
<dbReference type="PRINTS" id="PR00996">
    <property type="entry name" value="CHERMTFRASE"/>
</dbReference>
<dbReference type="CDD" id="cd02440">
    <property type="entry name" value="AdoMet_MTases"/>
    <property type="match status" value="1"/>
</dbReference>
<reference evidence="8 9" key="1">
    <citation type="submission" date="2018-08" db="EMBL/GenBank/DDBJ databases">
        <title>Fulvimarina sp. 85, whole genome shotgun sequence.</title>
        <authorList>
            <person name="Tuo L."/>
        </authorList>
    </citation>
    <scope>NUCLEOTIDE SEQUENCE [LARGE SCALE GENOMIC DNA]</scope>
    <source>
        <strain evidence="8 9">85</strain>
    </source>
</reference>
<protein>
    <recommendedName>
        <fullName evidence="5">Chemotaxis protein methyltransferase</fullName>
        <ecNumber evidence="5">2.1.1.80</ecNumber>
    </recommendedName>
</protein>
<dbReference type="SUPFAM" id="SSF53335">
    <property type="entry name" value="S-adenosyl-L-methionine-dependent methyltransferases"/>
    <property type="match status" value="1"/>
</dbReference>
<dbReference type="InterPro" id="IPR022641">
    <property type="entry name" value="CheR_N"/>
</dbReference>
<dbReference type="GO" id="GO:0008983">
    <property type="term" value="F:protein-glutamate O-methyltransferase activity"/>
    <property type="evidence" value="ECO:0007669"/>
    <property type="project" value="UniProtKB-EC"/>
</dbReference>
<evidence type="ECO:0000259" key="7">
    <source>
        <dbReference type="PROSITE" id="PS50123"/>
    </source>
</evidence>
<dbReference type="PANTHER" id="PTHR24422:SF19">
    <property type="entry name" value="CHEMOTAXIS PROTEIN METHYLTRANSFERASE"/>
    <property type="match status" value="1"/>
</dbReference>
<evidence type="ECO:0000256" key="4">
    <source>
        <dbReference type="ARBA" id="ARBA00022691"/>
    </source>
</evidence>
<dbReference type="InterPro" id="IPR026024">
    <property type="entry name" value="Chemotaxis_MeTrfase_CheR"/>
</dbReference>
<feature type="domain" description="CheR-type methyltransferase" evidence="7">
    <location>
        <begin position="13"/>
        <end position="293"/>
    </location>
</feature>
<keyword evidence="4 5" id="KW-0949">S-adenosyl-L-methionine</keyword>
<dbReference type="RefSeq" id="WP_116682267.1">
    <property type="nucleotide sequence ID" value="NZ_QURL01000002.1"/>
</dbReference>
<dbReference type="SMART" id="SM00138">
    <property type="entry name" value="MeTrc"/>
    <property type="match status" value="1"/>
</dbReference>
<dbReference type="SUPFAM" id="SSF47757">
    <property type="entry name" value="Chemotaxis receptor methyltransferase CheR, N-terminal domain"/>
    <property type="match status" value="1"/>
</dbReference>
<feature type="binding site" evidence="6">
    <location>
        <begin position="219"/>
        <end position="220"/>
    </location>
    <ligand>
        <name>S-adenosyl-L-methionine</name>
        <dbReference type="ChEBI" id="CHEBI:59789"/>
    </ligand>
</feature>
<comment type="function">
    <text evidence="5">Methylation of the membrane-bound methyl-accepting chemotaxis proteins (MCP) to form gamma-glutamyl methyl ester residues in MCP.</text>
</comment>
<proteinExistence type="predicted"/>
<dbReference type="Pfam" id="PF03705">
    <property type="entry name" value="CheR_N"/>
    <property type="match status" value="1"/>
</dbReference>
<evidence type="ECO:0000256" key="1">
    <source>
        <dbReference type="ARBA" id="ARBA00001541"/>
    </source>
</evidence>
<dbReference type="Gene3D" id="3.40.50.150">
    <property type="entry name" value="Vaccinia Virus protein VP39"/>
    <property type="match status" value="1"/>
</dbReference>
<dbReference type="OrthoDB" id="9816309at2"/>
<feature type="binding site" evidence="6">
    <location>
        <position position="134"/>
    </location>
    <ligand>
        <name>S-adenosyl-L-methionine</name>
        <dbReference type="ChEBI" id="CHEBI:59789"/>
    </ligand>
</feature>
<evidence type="ECO:0000256" key="5">
    <source>
        <dbReference type="PIRNR" id="PIRNR000410"/>
    </source>
</evidence>
<evidence type="ECO:0000313" key="9">
    <source>
        <dbReference type="Proteomes" id="UP000264310"/>
    </source>
</evidence>
<dbReference type="InterPro" id="IPR050903">
    <property type="entry name" value="Bact_Chemotaxis_MeTrfase"/>
</dbReference>
<organism evidence="8 9">
    <name type="scientific">Fulvimarina endophytica</name>
    <dbReference type="NCBI Taxonomy" id="2293836"/>
    <lineage>
        <taxon>Bacteria</taxon>
        <taxon>Pseudomonadati</taxon>
        <taxon>Pseudomonadota</taxon>
        <taxon>Alphaproteobacteria</taxon>
        <taxon>Hyphomicrobiales</taxon>
        <taxon>Aurantimonadaceae</taxon>
        <taxon>Fulvimarina</taxon>
    </lineage>
</organism>
<dbReference type="Proteomes" id="UP000264310">
    <property type="component" value="Unassembled WGS sequence"/>
</dbReference>
<name>A0A371X852_9HYPH</name>
<evidence type="ECO:0000256" key="2">
    <source>
        <dbReference type="ARBA" id="ARBA00022603"/>
    </source>
</evidence>
<comment type="catalytic activity">
    <reaction evidence="1 5">
        <text>L-glutamyl-[protein] + S-adenosyl-L-methionine = [protein]-L-glutamate 5-O-methyl ester + S-adenosyl-L-homocysteine</text>
        <dbReference type="Rhea" id="RHEA:24452"/>
        <dbReference type="Rhea" id="RHEA-COMP:10208"/>
        <dbReference type="Rhea" id="RHEA-COMP:10311"/>
        <dbReference type="ChEBI" id="CHEBI:29973"/>
        <dbReference type="ChEBI" id="CHEBI:57856"/>
        <dbReference type="ChEBI" id="CHEBI:59789"/>
        <dbReference type="ChEBI" id="CHEBI:82795"/>
        <dbReference type="EC" id="2.1.1.80"/>
    </reaction>
</comment>
<feature type="binding site" evidence="6">
    <location>
        <position position="90"/>
    </location>
    <ligand>
        <name>S-adenosyl-L-methionine</name>
        <dbReference type="ChEBI" id="CHEBI:59789"/>
    </ligand>
</feature>
<dbReference type="EMBL" id="QURL01000002">
    <property type="protein sequence ID" value="RFC65370.1"/>
    <property type="molecule type" value="Genomic_DNA"/>
</dbReference>
<dbReference type="PROSITE" id="PS50123">
    <property type="entry name" value="CHER"/>
    <property type="match status" value="1"/>
</dbReference>
<dbReference type="InterPro" id="IPR000780">
    <property type="entry name" value="CheR_MeTrfase"/>
</dbReference>
<dbReference type="EC" id="2.1.1.80" evidence="5"/>
<dbReference type="InterPro" id="IPR022642">
    <property type="entry name" value="CheR_C"/>
</dbReference>
<dbReference type="Gene3D" id="1.10.155.10">
    <property type="entry name" value="Chemotaxis receptor methyltransferase CheR, N-terminal domain"/>
    <property type="match status" value="1"/>
</dbReference>
<comment type="caution">
    <text evidence="8">The sequence shown here is derived from an EMBL/GenBank/DDBJ whole genome shotgun (WGS) entry which is preliminary data.</text>
</comment>
<gene>
    <name evidence="8" type="ORF">DYI37_05975</name>
</gene>
<feature type="binding site" evidence="6">
    <location>
        <position position="96"/>
    </location>
    <ligand>
        <name>S-adenosyl-L-methionine</name>
        <dbReference type="ChEBI" id="CHEBI:59789"/>
    </ligand>
</feature>
<dbReference type="GO" id="GO:0032259">
    <property type="term" value="P:methylation"/>
    <property type="evidence" value="ECO:0007669"/>
    <property type="project" value="UniProtKB-KW"/>
</dbReference>
<accession>A0A371X852</accession>
<feature type="binding site" evidence="6">
    <location>
        <position position="92"/>
    </location>
    <ligand>
        <name>S-adenosyl-L-methionine</name>
        <dbReference type="ChEBI" id="CHEBI:59789"/>
    </ligand>
</feature>
<dbReference type="AlphaFoldDB" id="A0A371X852"/>
<keyword evidence="2 5" id="KW-0489">Methyltransferase</keyword>
<keyword evidence="3 5" id="KW-0808">Transferase</keyword>